<dbReference type="AlphaFoldDB" id="A0A2T0BIJ8"/>
<gene>
    <name evidence="5" type="primary">bglB_1</name>
    <name evidence="5" type="ORF">CLVI_06620</name>
</gene>
<dbReference type="PANTHER" id="PTHR42715">
    <property type="entry name" value="BETA-GLUCOSIDASE"/>
    <property type="match status" value="1"/>
</dbReference>
<dbReference type="EC" id="3.2.1.21" evidence="5"/>
<keyword evidence="3" id="KW-0119">Carbohydrate metabolism</keyword>
<dbReference type="InterPro" id="IPR050288">
    <property type="entry name" value="Cellulose_deg_GH3"/>
</dbReference>
<dbReference type="PRINTS" id="PR00133">
    <property type="entry name" value="GLHYDRLASE3"/>
</dbReference>
<comment type="caution">
    <text evidence="5">The sequence shown here is derived from an EMBL/GenBank/DDBJ whole genome shotgun (WGS) entry which is preliminary data.</text>
</comment>
<evidence type="ECO:0000256" key="3">
    <source>
        <dbReference type="ARBA" id="ARBA00023277"/>
    </source>
</evidence>
<dbReference type="SUPFAM" id="SSF51445">
    <property type="entry name" value="(Trans)glycosidases"/>
    <property type="match status" value="1"/>
</dbReference>
<keyword evidence="6" id="KW-1185">Reference proteome</keyword>
<dbReference type="InterPro" id="IPR019800">
    <property type="entry name" value="Glyco_hydro_3_AS"/>
</dbReference>
<accession>A0A2T0BIJ8</accession>
<dbReference type="PROSITE" id="PS00775">
    <property type="entry name" value="GLYCOSYL_HYDROL_F3"/>
    <property type="match status" value="1"/>
</dbReference>
<evidence type="ECO:0000313" key="5">
    <source>
        <dbReference type="EMBL" id="PRR83715.1"/>
    </source>
</evidence>
<dbReference type="PANTHER" id="PTHR42715:SF10">
    <property type="entry name" value="BETA-GLUCOSIDASE"/>
    <property type="match status" value="1"/>
</dbReference>
<dbReference type="EMBL" id="PVXQ01000005">
    <property type="protein sequence ID" value="PRR83715.1"/>
    <property type="molecule type" value="Genomic_DNA"/>
</dbReference>
<proteinExistence type="inferred from homology"/>
<dbReference type="Proteomes" id="UP000239471">
    <property type="component" value="Unassembled WGS sequence"/>
</dbReference>
<comment type="similarity">
    <text evidence="1">Belongs to the glycosyl hydrolase 3 family.</text>
</comment>
<keyword evidence="2 5" id="KW-0378">Hydrolase</keyword>
<feature type="domain" description="Glycoside hydrolase family 3 N-terminal" evidence="4">
    <location>
        <begin position="29"/>
        <end position="275"/>
    </location>
</feature>
<dbReference type="InterPro" id="IPR036962">
    <property type="entry name" value="Glyco_hydro_3_N_sf"/>
</dbReference>
<evidence type="ECO:0000259" key="4">
    <source>
        <dbReference type="Pfam" id="PF00933"/>
    </source>
</evidence>
<reference evidence="5 6" key="1">
    <citation type="submission" date="2018-03" db="EMBL/GenBank/DDBJ databases">
        <title>Genome sequence of Clostridium vincentii DSM 10228.</title>
        <authorList>
            <person name="Poehlein A."/>
            <person name="Daniel R."/>
        </authorList>
    </citation>
    <scope>NUCLEOTIDE SEQUENCE [LARGE SCALE GENOMIC DNA]</scope>
    <source>
        <strain evidence="5 6">DSM 10228</strain>
    </source>
</reference>
<sequence length="275" mass="30569">MDIKNMINQMTLEEKASICSGKNIWETQDIERLCIPSITLTDGPYGVVKRLSGFSDIVPSTCFPTSSAMSSSWDVDLLYDIGKAIGEECQAENVGIILAPAMNIQRSPLGGRNFEYFSEDPILSGEIAAAFIEGVQSQGVGACVKHYAANNQEYRRQVVNNIIDQQALNEIYFTNFERAIKKSNPWVTMAAYNKLNGIHCTENKYLLTDVLRNEWNFHGFVVSDWYAVDSIVNSLKAGLDLEMPSSYGINSKKIVEAVLNDTLDESILDNAVENI</sequence>
<dbReference type="Pfam" id="PF00933">
    <property type="entry name" value="Glyco_hydro_3"/>
    <property type="match status" value="1"/>
</dbReference>
<evidence type="ECO:0000256" key="2">
    <source>
        <dbReference type="ARBA" id="ARBA00022801"/>
    </source>
</evidence>
<dbReference type="InterPro" id="IPR001764">
    <property type="entry name" value="Glyco_hydro_3_N"/>
</dbReference>
<dbReference type="InterPro" id="IPR017853">
    <property type="entry name" value="GH"/>
</dbReference>
<dbReference type="GO" id="GO:0005975">
    <property type="term" value="P:carbohydrate metabolic process"/>
    <property type="evidence" value="ECO:0007669"/>
    <property type="project" value="InterPro"/>
</dbReference>
<keyword evidence="5" id="KW-0326">Glycosidase</keyword>
<evidence type="ECO:0000313" key="6">
    <source>
        <dbReference type="Proteomes" id="UP000239471"/>
    </source>
</evidence>
<organism evidence="5 6">
    <name type="scientific">Clostridium vincentii</name>
    <dbReference type="NCBI Taxonomy" id="52704"/>
    <lineage>
        <taxon>Bacteria</taxon>
        <taxon>Bacillati</taxon>
        <taxon>Bacillota</taxon>
        <taxon>Clostridia</taxon>
        <taxon>Eubacteriales</taxon>
        <taxon>Clostridiaceae</taxon>
        <taxon>Clostridium</taxon>
    </lineage>
</organism>
<name>A0A2T0BIJ8_9CLOT</name>
<evidence type="ECO:0000256" key="1">
    <source>
        <dbReference type="ARBA" id="ARBA00005336"/>
    </source>
</evidence>
<protein>
    <submittedName>
        <fullName evidence="5">Thermostable beta-glucosidase B</fullName>
        <ecNumber evidence="5">3.2.1.21</ecNumber>
    </submittedName>
</protein>
<dbReference type="GO" id="GO:0008422">
    <property type="term" value="F:beta-glucosidase activity"/>
    <property type="evidence" value="ECO:0007669"/>
    <property type="project" value="UniProtKB-EC"/>
</dbReference>
<dbReference type="Gene3D" id="3.20.20.300">
    <property type="entry name" value="Glycoside hydrolase, family 3, N-terminal domain"/>
    <property type="match status" value="1"/>
</dbReference>